<gene>
    <name evidence="2" type="ORF">Tco_0773791</name>
</gene>
<evidence type="ECO:0000313" key="3">
    <source>
        <dbReference type="Proteomes" id="UP001151760"/>
    </source>
</evidence>
<dbReference type="InterPro" id="IPR043502">
    <property type="entry name" value="DNA/RNA_pol_sf"/>
</dbReference>
<feature type="compositionally biased region" description="Pro residues" evidence="1">
    <location>
        <begin position="173"/>
        <end position="191"/>
    </location>
</feature>
<reference evidence="2" key="1">
    <citation type="journal article" date="2022" name="Int. J. Mol. Sci.">
        <title>Draft Genome of Tanacetum Coccineum: Genomic Comparison of Closely Related Tanacetum-Family Plants.</title>
        <authorList>
            <person name="Yamashiro T."/>
            <person name="Shiraishi A."/>
            <person name="Nakayama K."/>
            <person name="Satake H."/>
        </authorList>
    </citation>
    <scope>NUCLEOTIDE SEQUENCE</scope>
</reference>
<proteinExistence type="predicted"/>
<dbReference type="PANTHER" id="PTHR11439">
    <property type="entry name" value="GAG-POL-RELATED RETROTRANSPOSON"/>
    <property type="match status" value="1"/>
</dbReference>
<name>A0ABQ4ZLT1_9ASTR</name>
<organism evidence="2 3">
    <name type="scientific">Tanacetum coccineum</name>
    <dbReference type="NCBI Taxonomy" id="301880"/>
    <lineage>
        <taxon>Eukaryota</taxon>
        <taxon>Viridiplantae</taxon>
        <taxon>Streptophyta</taxon>
        <taxon>Embryophyta</taxon>
        <taxon>Tracheophyta</taxon>
        <taxon>Spermatophyta</taxon>
        <taxon>Magnoliopsida</taxon>
        <taxon>eudicotyledons</taxon>
        <taxon>Gunneridae</taxon>
        <taxon>Pentapetalae</taxon>
        <taxon>asterids</taxon>
        <taxon>campanulids</taxon>
        <taxon>Asterales</taxon>
        <taxon>Asteraceae</taxon>
        <taxon>Asteroideae</taxon>
        <taxon>Anthemideae</taxon>
        <taxon>Anthemidinae</taxon>
        <taxon>Tanacetum</taxon>
    </lineage>
</organism>
<sequence length="411" mass="47009">MPRIIGLDHQNTRNYIPIISNEFDQPLQNTLKLLEKRYFHEGRVVSQNFENMNYINAKFESIGFECLLKINEKIVPRFVLEFYSQLEFNYNSEGHFVVHFVIQNKSFSFTLEEFGHILGIPSKGHCSYSDKWSLDYLEISTPTKVSCLNPPPNFSRKPRISVRQVWKRTTPTPKSPPPSQNASPSPSPPTNNPNKEQMLDVKNAFLHGDLSKTVYMHQLPGFRDSAHPDYVLLQRIITSLHQEFSMTDLDSLNYFLGISATRDSTGMFLSHCKYAAEILKRAHMVSYNPSRTPVDAESKLRDDGDPCNRSTSGYCVFLGNNLLSWSSKRQPTLSRSSAEAEYRGVANAVAETCWLRNLLSELYTPLSFATLVYYDNVSAVYLSSNPVQHQRTKHIEIDIHFVRDLVPANQV</sequence>
<keyword evidence="3" id="KW-1185">Reference proteome</keyword>
<dbReference type="EMBL" id="BQNB010011483">
    <property type="protein sequence ID" value="GJS91155.1"/>
    <property type="molecule type" value="Genomic_DNA"/>
</dbReference>
<evidence type="ECO:0000256" key="1">
    <source>
        <dbReference type="SAM" id="MobiDB-lite"/>
    </source>
</evidence>
<dbReference type="Proteomes" id="UP001151760">
    <property type="component" value="Unassembled WGS sequence"/>
</dbReference>
<dbReference type="PANTHER" id="PTHR11439:SF524">
    <property type="entry name" value="RNA-DIRECTED DNA POLYMERASE, PROTEIN KINASE RLK-PELLE-DLSV FAMILY"/>
    <property type="match status" value="1"/>
</dbReference>
<comment type="caution">
    <text evidence="2">The sequence shown here is derived from an EMBL/GenBank/DDBJ whole genome shotgun (WGS) entry which is preliminary data.</text>
</comment>
<dbReference type="SUPFAM" id="SSF56672">
    <property type="entry name" value="DNA/RNA polymerases"/>
    <property type="match status" value="1"/>
</dbReference>
<protein>
    <submittedName>
        <fullName evidence="2">Ribonuclease H-like domain-containing protein</fullName>
    </submittedName>
</protein>
<reference evidence="2" key="2">
    <citation type="submission" date="2022-01" db="EMBL/GenBank/DDBJ databases">
        <authorList>
            <person name="Yamashiro T."/>
            <person name="Shiraishi A."/>
            <person name="Satake H."/>
            <person name="Nakayama K."/>
        </authorList>
    </citation>
    <scope>NUCLEOTIDE SEQUENCE</scope>
</reference>
<feature type="region of interest" description="Disordered" evidence="1">
    <location>
        <begin position="168"/>
        <end position="196"/>
    </location>
</feature>
<dbReference type="CDD" id="cd09272">
    <property type="entry name" value="RNase_HI_RT_Ty1"/>
    <property type="match status" value="1"/>
</dbReference>
<accession>A0ABQ4ZLT1</accession>
<evidence type="ECO:0000313" key="2">
    <source>
        <dbReference type="EMBL" id="GJS91155.1"/>
    </source>
</evidence>